<comment type="caution">
    <text evidence="9">The sequence shown here is derived from an EMBL/GenBank/DDBJ whole genome shotgun (WGS) entry which is preliminary data.</text>
</comment>
<feature type="compositionally biased region" description="Acidic residues" evidence="7">
    <location>
        <begin position="150"/>
        <end position="166"/>
    </location>
</feature>
<feature type="region of interest" description="Disordered" evidence="7">
    <location>
        <begin position="90"/>
        <end position="182"/>
    </location>
</feature>
<keyword evidence="10" id="KW-1185">Reference proteome</keyword>
<organism evidence="9 10">
    <name type="scientific">Fusarium austroamericanum</name>
    <dbReference type="NCBI Taxonomy" id="282268"/>
    <lineage>
        <taxon>Eukaryota</taxon>
        <taxon>Fungi</taxon>
        <taxon>Dikarya</taxon>
        <taxon>Ascomycota</taxon>
        <taxon>Pezizomycotina</taxon>
        <taxon>Sordariomycetes</taxon>
        <taxon>Hypocreomycetidae</taxon>
        <taxon>Hypocreales</taxon>
        <taxon>Nectriaceae</taxon>
        <taxon>Fusarium</taxon>
    </lineage>
</organism>
<gene>
    <name evidence="9" type="ORF">FAUST_3543</name>
</gene>
<dbReference type="AlphaFoldDB" id="A0AAN6C4P9"/>
<keyword evidence="2 5" id="KW-0238">DNA-binding</keyword>
<dbReference type="CDD" id="cd00086">
    <property type="entry name" value="homeodomain"/>
    <property type="match status" value="1"/>
</dbReference>
<dbReference type="InterPro" id="IPR001356">
    <property type="entry name" value="HD"/>
</dbReference>
<feature type="compositionally biased region" description="Polar residues" evidence="7">
    <location>
        <begin position="44"/>
        <end position="54"/>
    </location>
</feature>
<evidence type="ECO:0000256" key="5">
    <source>
        <dbReference type="PROSITE-ProRule" id="PRU00108"/>
    </source>
</evidence>
<protein>
    <recommendedName>
        <fullName evidence="8">Homeobox domain-containing protein</fullName>
    </recommendedName>
</protein>
<evidence type="ECO:0000259" key="8">
    <source>
        <dbReference type="PROSITE" id="PS50071"/>
    </source>
</evidence>
<feature type="compositionally biased region" description="Polar residues" evidence="7">
    <location>
        <begin position="443"/>
        <end position="473"/>
    </location>
</feature>
<evidence type="ECO:0000256" key="7">
    <source>
        <dbReference type="SAM" id="MobiDB-lite"/>
    </source>
</evidence>
<evidence type="ECO:0000313" key="9">
    <source>
        <dbReference type="EMBL" id="KAF5242013.1"/>
    </source>
</evidence>
<dbReference type="Pfam" id="PF00046">
    <property type="entry name" value="Homeodomain"/>
    <property type="match status" value="1"/>
</dbReference>
<evidence type="ECO:0000256" key="1">
    <source>
        <dbReference type="ARBA" id="ARBA00004123"/>
    </source>
</evidence>
<dbReference type="Proteomes" id="UP000537989">
    <property type="component" value="Unassembled WGS sequence"/>
</dbReference>
<reference evidence="9 10" key="1">
    <citation type="submission" date="2020-02" db="EMBL/GenBank/DDBJ databases">
        <title>Identification and distribution of gene clusters putatively required for synthesis of sphingolipid metabolism inhibitors in phylogenetically diverse species of the filamentous fungus Fusarium.</title>
        <authorList>
            <person name="Kim H.-S."/>
            <person name="Busman M."/>
            <person name="Brown D.W."/>
            <person name="Divon H."/>
            <person name="Uhlig S."/>
            <person name="Proctor R.H."/>
        </authorList>
    </citation>
    <scope>NUCLEOTIDE SEQUENCE [LARGE SCALE GENOMIC DNA]</scope>
    <source>
        <strain evidence="9 10">NRRL 2903</strain>
    </source>
</reference>
<keyword evidence="4 5" id="KW-0539">Nucleus</keyword>
<name>A0AAN6C4P9_FUSAU</name>
<feature type="domain" description="Homeobox" evidence="8">
    <location>
        <begin position="178"/>
        <end position="239"/>
    </location>
</feature>
<comment type="subcellular location">
    <subcellularLocation>
        <location evidence="1 5 6">Nucleus</location>
    </subcellularLocation>
</comment>
<dbReference type="GO" id="GO:0000981">
    <property type="term" value="F:DNA-binding transcription factor activity, RNA polymerase II-specific"/>
    <property type="evidence" value="ECO:0007669"/>
    <property type="project" value="TreeGrafter"/>
</dbReference>
<dbReference type="EMBL" id="JAAMOD010000088">
    <property type="protein sequence ID" value="KAF5242013.1"/>
    <property type="molecule type" value="Genomic_DNA"/>
</dbReference>
<dbReference type="PANTHER" id="PTHR24208">
    <property type="entry name" value="LIM/HOMEOBOX PROTEIN LHX"/>
    <property type="match status" value="1"/>
</dbReference>
<feature type="DNA-binding region" description="Homeobox" evidence="5">
    <location>
        <begin position="180"/>
        <end position="240"/>
    </location>
</feature>
<evidence type="ECO:0000256" key="4">
    <source>
        <dbReference type="ARBA" id="ARBA00023242"/>
    </source>
</evidence>
<feature type="region of interest" description="Disordered" evidence="7">
    <location>
        <begin position="379"/>
        <end position="407"/>
    </location>
</feature>
<proteinExistence type="predicted"/>
<evidence type="ECO:0000256" key="2">
    <source>
        <dbReference type="ARBA" id="ARBA00023125"/>
    </source>
</evidence>
<keyword evidence="3 5" id="KW-0371">Homeobox</keyword>
<dbReference type="SMART" id="SM00389">
    <property type="entry name" value="HOX"/>
    <property type="match status" value="1"/>
</dbReference>
<evidence type="ECO:0000313" key="10">
    <source>
        <dbReference type="Proteomes" id="UP000537989"/>
    </source>
</evidence>
<dbReference type="Gene3D" id="1.10.10.60">
    <property type="entry name" value="Homeodomain-like"/>
    <property type="match status" value="1"/>
</dbReference>
<feature type="compositionally biased region" description="Polar residues" evidence="7">
    <location>
        <begin position="23"/>
        <end position="35"/>
    </location>
</feature>
<feature type="region of interest" description="Disordered" evidence="7">
    <location>
        <begin position="443"/>
        <end position="474"/>
    </location>
</feature>
<dbReference type="SUPFAM" id="SSF46689">
    <property type="entry name" value="Homeodomain-like"/>
    <property type="match status" value="1"/>
</dbReference>
<dbReference type="GO" id="GO:0000977">
    <property type="term" value="F:RNA polymerase II transcription regulatory region sequence-specific DNA binding"/>
    <property type="evidence" value="ECO:0007669"/>
    <property type="project" value="TreeGrafter"/>
</dbReference>
<dbReference type="InterPro" id="IPR009057">
    <property type="entry name" value="Homeodomain-like_sf"/>
</dbReference>
<evidence type="ECO:0000256" key="6">
    <source>
        <dbReference type="RuleBase" id="RU000682"/>
    </source>
</evidence>
<accession>A0AAN6C4P9</accession>
<dbReference type="PANTHER" id="PTHR24208:SF166">
    <property type="entry name" value="LIM HOMEOBOX TRANSCRIPTION FACTOR 1 ALPHA, ISOFORM B"/>
    <property type="match status" value="1"/>
</dbReference>
<evidence type="ECO:0000256" key="3">
    <source>
        <dbReference type="ARBA" id="ARBA00023155"/>
    </source>
</evidence>
<feature type="region of interest" description="Disordered" evidence="7">
    <location>
        <begin position="16"/>
        <end position="71"/>
    </location>
</feature>
<dbReference type="InterPro" id="IPR050453">
    <property type="entry name" value="LIM_Homeobox_TF"/>
</dbReference>
<dbReference type="GO" id="GO:0005634">
    <property type="term" value="C:nucleus"/>
    <property type="evidence" value="ECO:0007669"/>
    <property type="project" value="UniProtKB-SubCell"/>
</dbReference>
<sequence>MLVTRQYDTEHSRWPFSRYEPSRNASSHRMSNSYDVNVDLPAPSSWQGHNSGSSHLPHGRQPAEDKDNSLGIHMRSGTTQIYSSHFQTADHSVTPLSGPKQPVLQHDSYGMKPSISTTEEAGHASQAGTTGNFAPLDRSTSELSRVNSPPDEEDDLDEDDMLDGDENSSQTAAERAAARRKMKRFRLTHQQTRFLMSEFAKQPHPDAAHRERLSREIPGLSSRQVQVWFQNRRAKIKRLNVDDRDRMIKMRAVPEGFDNVQALHSPYGAVHGMNSSMPSPGQFNTQSYAQHMMRPMIVDARRNDTHDHSSPTGLTPGFGGMAYSPAGSIASSSLASPLSPASSDRYQYGGHFSAPLAGSPRTSHPFGQQHGLCTPIDIHRSSPHPIPPPLLRESLSRARSESSQSPLRSTMAWKADVVDYTYRGASSTSPNLSDRQPPLYQPTPITHSSSGISGYATTSTPNTRTPPGTQASRAVTPVCKNRAALNASFELPSKRTKSLEVLNVTQIHGAH</sequence>
<dbReference type="PROSITE" id="PS50071">
    <property type="entry name" value="HOMEOBOX_2"/>
    <property type="match status" value="1"/>
</dbReference>